<evidence type="ECO:0000256" key="2">
    <source>
        <dbReference type="SAM" id="SignalP"/>
    </source>
</evidence>
<feature type="compositionally biased region" description="Gly residues" evidence="1">
    <location>
        <begin position="524"/>
        <end position="540"/>
    </location>
</feature>
<organism evidence="4 5">
    <name type="scientific">Micractinium conductrix</name>
    <dbReference type="NCBI Taxonomy" id="554055"/>
    <lineage>
        <taxon>Eukaryota</taxon>
        <taxon>Viridiplantae</taxon>
        <taxon>Chlorophyta</taxon>
        <taxon>core chlorophytes</taxon>
        <taxon>Trebouxiophyceae</taxon>
        <taxon>Chlorellales</taxon>
        <taxon>Chlorellaceae</taxon>
        <taxon>Chlorella clade</taxon>
        <taxon>Micractinium</taxon>
    </lineage>
</organism>
<keyword evidence="2" id="KW-0732">Signal</keyword>
<dbReference type="PANTHER" id="PTHR34407">
    <property type="entry name" value="EXPRESSED PROTEIN"/>
    <property type="match status" value="1"/>
</dbReference>
<dbReference type="CDD" id="cd00229">
    <property type="entry name" value="SGNH_hydrolase"/>
    <property type="match status" value="1"/>
</dbReference>
<comment type="caution">
    <text evidence="4">The sequence shown here is derived from an EMBL/GenBank/DDBJ whole genome shotgun (WGS) entry which is preliminary data.</text>
</comment>
<dbReference type="OrthoDB" id="532422at2759"/>
<dbReference type="InterPro" id="IPR036514">
    <property type="entry name" value="SGNH_hydro_sf"/>
</dbReference>
<evidence type="ECO:0000256" key="1">
    <source>
        <dbReference type="SAM" id="MobiDB-lite"/>
    </source>
</evidence>
<sequence>MQQRQQGRWAPLSSALLALLLVAALAVGSSRHGRSQLAQHTSELPARASLGWLAQSEAGTQERDAEGAAVHASTPTPNKAGGVPPPLPWACVLMPKQLRRGLSYYGSGARIERLAARLLSGEAITAVTIGGSVTLGRGASDEAATSYAALFFRYLNETFPHRDHQLLNKAISATTSAIFAACTESILPQDTDLAVVEFTFNDAEAAPYTDAARRGFERLLRSLARLPRRPAVIVLHHWAWHFAHGDGQSGGLFYRPAEAQLTTIAEYYDMPTASLRNAAYRHMQANLSPFKVAKVRNATRVFPRPWMPPLEEPGAAEWPDFFYNDFMHPSDTGHKALAELLAGVVQAALRNVALHGELADEGPTDSGGRELPPPMIPGNVDTPASLCAVLERFKPLARAMEGFEYRAERPEGGTFVEQKWGFTGEAPGAWLELAVSTEEAPGSNGTAEVLLGHLRSYCGMGQARVECQSGCSCQPTVVEALWEERTSLLQMHQFAVTQHPECVLRITILDRQAGSDSSSSSSGSGSGSDVGCGTGDGGAATAGNTTAGATAATDSSSSSSSKSSSSSSSSSGASKFQVAALVVTHIHVVLVSSSAQGGLAAAVGRR</sequence>
<feature type="domain" description="SGNH hydrolase-type esterase" evidence="3">
    <location>
        <begin position="129"/>
        <end position="336"/>
    </location>
</feature>
<dbReference type="EMBL" id="LHPF02000002">
    <property type="protein sequence ID" value="PSC75343.1"/>
    <property type="molecule type" value="Genomic_DNA"/>
</dbReference>
<keyword evidence="5" id="KW-1185">Reference proteome</keyword>
<evidence type="ECO:0000313" key="5">
    <source>
        <dbReference type="Proteomes" id="UP000239649"/>
    </source>
</evidence>
<proteinExistence type="predicted"/>
<dbReference type="AlphaFoldDB" id="A0A2P6VMN3"/>
<evidence type="ECO:0000313" key="4">
    <source>
        <dbReference type="EMBL" id="PSC75343.1"/>
    </source>
</evidence>
<dbReference type="PANTHER" id="PTHR34407:SF1">
    <property type="entry name" value="SGNH HYDROLASE-TYPE ESTERASE DOMAIN-CONTAINING PROTEIN"/>
    <property type="match status" value="1"/>
</dbReference>
<evidence type="ECO:0000259" key="3">
    <source>
        <dbReference type="Pfam" id="PF13472"/>
    </source>
</evidence>
<dbReference type="InterPro" id="IPR013830">
    <property type="entry name" value="SGNH_hydro"/>
</dbReference>
<dbReference type="STRING" id="554055.A0A2P6VMN3"/>
<feature type="compositionally biased region" description="Low complexity" evidence="1">
    <location>
        <begin position="541"/>
        <end position="571"/>
    </location>
</feature>
<dbReference type="Pfam" id="PF13472">
    <property type="entry name" value="Lipase_GDSL_2"/>
    <property type="match status" value="1"/>
</dbReference>
<reference evidence="4 5" key="1">
    <citation type="journal article" date="2018" name="Plant J.">
        <title>Genome sequences of Chlorella sorokiniana UTEX 1602 and Micractinium conductrix SAG 241.80: implications to maltose excretion by a green alga.</title>
        <authorList>
            <person name="Arriola M.B."/>
            <person name="Velmurugan N."/>
            <person name="Zhang Y."/>
            <person name="Plunkett M.H."/>
            <person name="Hondzo H."/>
            <person name="Barney B.M."/>
        </authorList>
    </citation>
    <scope>NUCLEOTIDE SEQUENCE [LARGE SCALE GENOMIC DNA]</scope>
    <source>
        <strain evidence="4 5">SAG 241.80</strain>
    </source>
</reference>
<dbReference type="Gene3D" id="3.40.50.1110">
    <property type="entry name" value="SGNH hydrolase"/>
    <property type="match status" value="1"/>
</dbReference>
<gene>
    <name evidence="4" type="ORF">C2E20_1137</name>
</gene>
<name>A0A2P6VMN3_9CHLO</name>
<feature type="compositionally biased region" description="Low complexity" evidence="1">
    <location>
        <begin position="514"/>
        <end position="523"/>
    </location>
</feature>
<feature type="chain" id="PRO_5015137308" description="SGNH hydrolase-type esterase domain-containing protein" evidence="2">
    <location>
        <begin position="27"/>
        <end position="606"/>
    </location>
</feature>
<dbReference type="Proteomes" id="UP000239649">
    <property type="component" value="Unassembled WGS sequence"/>
</dbReference>
<feature type="region of interest" description="Disordered" evidence="1">
    <location>
        <begin position="514"/>
        <end position="571"/>
    </location>
</feature>
<accession>A0A2P6VMN3</accession>
<protein>
    <recommendedName>
        <fullName evidence="3">SGNH hydrolase-type esterase domain-containing protein</fullName>
    </recommendedName>
</protein>
<feature type="signal peptide" evidence="2">
    <location>
        <begin position="1"/>
        <end position="26"/>
    </location>
</feature>
<feature type="region of interest" description="Disordered" evidence="1">
    <location>
        <begin position="61"/>
        <end position="84"/>
    </location>
</feature>
<dbReference type="SUPFAM" id="SSF52266">
    <property type="entry name" value="SGNH hydrolase"/>
    <property type="match status" value="1"/>
</dbReference>